<comment type="caution">
    <text evidence="2">The sequence shown here is derived from an EMBL/GenBank/DDBJ whole genome shotgun (WGS) entry which is preliminary data.</text>
</comment>
<protein>
    <recommendedName>
        <fullName evidence="4">Peptidase</fullName>
    </recommendedName>
</protein>
<accession>A0ABS7X6Q2</accession>
<evidence type="ECO:0000313" key="3">
    <source>
        <dbReference type="Proteomes" id="UP000663814"/>
    </source>
</evidence>
<dbReference type="RefSeq" id="WP_205310617.1">
    <property type="nucleotide sequence ID" value="NZ_JAERPS020000001.1"/>
</dbReference>
<evidence type="ECO:0008006" key="4">
    <source>
        <dbReference type="Google" id="ProtNLM"/>
    </source>
</evidence>
<sequence length="371" mass="40228">MPKLLEIFKSGKRTDSQGREWDGDSIINEVIREYDPAVFAAPLVIGHPGMDAPAYGLVKSLSLDKTILQAEPMDVEPQFAEMVNNKRFPKISSSFFTPDNPANPTPGKWYLRHVGFLGAAAPAVPGLKMAQFAADDDVVTIEFAASDLEVLWSLSRLARGMRDWMLEKFGAEEADRALPDYVVQGLENQREREFIAEEPSPGFAAPQQQPEVPNVDPNEKAKQEQQAADFAAREAKLAQRELAIKTAEAKARREELACFCESQVVAGKLLPAEKDAMVSFMASVNDSETVSFAAADGDVKTPAGEWFKGFLQALPVRVDFSERGADAGTADFANDATAMAKAAGQYQAEMAAKGVTVSATDAVKHVNGAKQ</sequence>
<reference evidence="2 3" key="2">
    <citation type="submission" date="2021-08" db="EMBL/GenBank/DDBJ databases">
        <title>Rheinheimera aquimaris sp. nov., isolated from seawater of the East Sea in Korea.</title>
        <authorList>
            <person name="Kim K.H."/>
            <person name="Wenting R."/>
            <person name="Kim K.R."/>
            <person name="Jeon C.O."/>
        </authorList>
    </citation>
    <scope>NUCLEOTIDE SEQUENCE [LARGE SCALE GENOMIC DNA]</scope>
    <source>
        <strain evidence="2 3">MA-13</strain>
    </source>
</reference>
<gene>
    <name evidence="2" type="ORF">I4W93_004260</name>
</gene>
<feature type="region of interest" description="Disordered" evidence="1">
    <location>
        <begin position="199"/>
        <end position="224"/>
    </location>
</feature>
<evidence type="ECO:0000313" key="2">
    <source>
        <dbReference type="EMBL" id="MBZ9610800.1"/>
    </source>
</evidence>
<name>A0ABS7X6Q2_9GAMM</name>
<keyword evidence="3" id="KW-1185">Reference proteome</keyword>
<organism evidence="2 3">
    <name type="scientific">Rheinheimera maricola</name>
    <dbReference type="NCBI Taxonomy" id="2793282"/>
    <lineage>
        <taxon>Bacteria</taxon>
        <taxon>Pseudomonadati</taxon>
        <taxon>Pseudomonadota</taxon>
        <taxon>Gammaproteobacteria</taxon>
        <taxon>Chromatiales</taxon>
        <taxon>Chromatiaceae</taxon>
        <taxon>Rheinheimera</taxon>
    </lineage>
</organism>
<reference evidence="2 3" key="1">
    <citation type="submission" date="2020-12" db="EMBL/GenBank/DDBJ databases">
        <authorList>
            <person name="Ruan W."/>
            <person name="Khan S.A."/>
            <person name="Jeon C.O."/>
        </authorList>
    </citation>
    <scope>NUCLEOTIDE SEQUENCE [LARGE SCALE GENOMIC DNA]</scope>
    <source>
        <strain evidence="2 3">MA-13</strain>
    </source>
</reference>
<evidence type="ECO:0000256" key="1">
    <source>
        <dbReference type="SAM" id="MobiDB-lite"/>
    </source>
</evidence>
<dbReference type="Proteomes" id="UP000663814">
    <property type="component" value="Unassembled WGS sequence"/>
</dbReference>
<dbReference type="EMBL" id="JAERPS020000001">
    <property type="protein sequence ID" value="MBZ9610800.1"/>
    <property type="molecule type" value="Genomic_DNA"/>
</dbReference>
<proteinExistence type="predicted"/>